<evidence type="ECO:0000256" key="9">
    <source>
        <dbReference type="SAM" id="Phobius"/>
    </source>
</evidence>
<keyword evidence="4 8" id="KW-0762">Sugar transport</keyword>
<dbReference type="Proteomes" id="UP000285456">
    <property type="component" value="Unassembled WGS sequence"/>
</dbReference>
<evidence type="ECO:0000256" key="1">
    <source>
        <dbReference type="ARBA" id="ARBA00004651"/>
    </source>
</evidence>
<dbReference type="PROSITE" id="PS51105">
    <property type="entry name" value="PTS_EIIC_TYPE_3"/>
    <property type="match status" value="1"/>
</dbReference>
<feature type="domain" description="PTS EIIC type-3" evidence="10">
    <location>
        <begin position="8"/>
        <end position="401"/>
    </location>
</feature>
<keyword evidence="12" id="KW-1185">Reference proteome</keyword>
<feature type="transmembrane region" description="Helical" evidence="9">
    <location>
        <begin position="69"/>
        <end position="91"/>
    </location>
</feature>
<organism evidence="11 12">
    <name type="scientific">Oceanobacillus profundus</name>
    <dbReference type="NCBI Taxonomy" id="372463"/>
    <lineage>
        <taxon>Bacteria</taxon>
        <taxon>Bacillati</taxon>
        <taxon>Bacillota</taxon>
        <taxon>Bacilli</taxon>
        <taxon>Bacillales</taxon>
        <taxon>Bacillaceae</taxon>
        <taxon>Oceanobacillus</taxon>
    </lineage>
</organism>
<sequence>MNGFNAFMEKYFMPVAGKLAEQRHLKAIRDGIISTMPLLIIGSLFLIISSPPVPAWSEFMSPYAPALNIPVNATFGLLGLVAVFSIAYSLAKSYGMDELSSGVLSLAAFFVATPLTEDGNIPLSLMGSQGLFIAILIALFTVEVYRFFEVRNIIIRMPEGVPPSVWRAFSALIPGAAIISIVWGLDLLLKSTSDLSLHGVVGAVLREPLEMVGSSIWGAIIAILLIHLLWAFGIHGISVVASIMAPIWYSLTEQNVAAQQAGEELPYIIGQPFMAIWWAVGGCGMVLSLTILFVWRARSKHLKSLGKGSIWSSVFNISEPVVFGAPIVMNPILVIPFILAPLVVGLLTYFAMSIGLVGKPYIIVPWTTPPPISGILTTGDWRGGVLMLVNIIVALFIYYPFFRLYDKQLLQEESTLDVAAATKEEAGNKK</sequence>
<keyword evidence="5 9" id="KW-0812">Transmembrane</keyword>
<comment type="caution">
    <text evidence="11">The sequence shown here is derived from an EMBL/GenBank/DDBJ whole genome shotgun (WGS) entry which is preliminary data.</text>
</comment>
<dbReference type="Pfam" id="PF02378">
    <property type="entry name" value="PTS_EIIC"/>
    <property type="match status" value="1"/>
</dbReference>
<evidence type="ECO:0000256" key="4">
    <source>
        <dbReference type="ARBA" id="ARBA00022597"/>
    </source>
</evidence>
<comment type="subcellular location">
    <subcellularLocation>
        <location evidence="1">Cell membrane</location>
        <topology evidence="1">Multi-pass membrane protein</topology>
    </subcellularLocation>
</comment>
<keyword evidence="3 8" id="KW-1003">Cell membrane</keyword>
<dbReference type="InterPro" id="IPR004796">
    <property type="entry name" value="PTS_IIC_cello"/>
</dbReference>
<dbReference type="GO" id="GO:0009401">
    <property type="term" value="P:phosphoenolpyruvate-dependent sugar phosphotransferase system"/>
    <property type="evidence" value="ECO:0007669"/>
    <property type="project" value="InterPro"/>
</dbReference>
<feature type="transmembrane region" description="Helical" evidence="9">
    <location>
        <begin position="383"/>
        <end position="402"/>
    </location>
</feature>
<dbReference type="RefSeq" id="WP_118890298.1">
    <property type="nucleotide sequence ID" value="NZ_PHUT01000020.1"/>
</dbReference>
<keyword evidence="2 8" id="KW-0813">Transport</keyword>
<keyword evidence="11" id="KW-0808">Transferase</keyword>
<feature type="transmembrane region" description="Helical" evidence="9">
    <location>
        <begin position="168"/>
        <end position="189"/>
    </location>
</feature>
<comment type="function">
    <text evidence="8">The phosphoenolpyruvate-dependent sugar phosphotransferase system (PTS), a major carbohydrate active -transport system, catalyzes the phosphorylation of incoming sugar substrates concomitant with their translocation across the cell membrane.</text>
</comment>
<evidence type="ECO:0000256" key="2">
    <source>
        <dbReference type="ARBA" id="ARBA00022448"/>
    </source>
</evidence>
<dbReference type="PIRSF" id="PIRSF006351">
    <property type="entry name" value="PTS_EIIC-Cellobiose"/>
    <property type="match status" value="1"/>
</dbReference>
<dbReference type="AlphaFoldDB" id="A0A417YAK5"/>
<dbReference type="GO" id="GO:0008982">
    <property type="term" value="F:protein-N(PI)-phosphohistidine-sugar phosphotransferase activity"/>
    <property type="evidence" value="ECO:0007669"/>
    <property type="project" value="UniProtKB-UniRule"/>
</dbReference>
<dbReference type="PANTHER" id="PTHR33989:SF11">
    <property type="entry name" value="LICHENAN PERMEASE IIC COMPONENT"/>
    <property type="match status" value="1"/>
</dbReference>
<evidence type="ECO:0000313" key="11">
    <source>
        <dbReference type="EMBL" id="RHW29709.1"/>
    </source>
</evidence>
<dbReference type="InterPro" id="IPR051088">
    <property type="entry name" value="PTS_Sugar-EIIC/EIIB"/>
</dbReference>
<dbReference type="GO" id="GO:1901264">
    <property type="term" value="P:carbohydrate derivative transport"/>
    <property type="evidence" value="ECO:0007669"/>
    <property type="project" value="TreeGrafter"/>
</dbReference>
<feature type="transmembrane region" description="Helical" evidence="9">
    <location>
        <begin position="130"/>
        <end position="148"/>
    </location>
</feature>
<feature type="transmembrane region" description="Helical" evidence="9">
    <location>
        <begin position="337"/>
        <end position="363"/>
    </location>
</feature>
<feature type="transmembrane region" description="Helical" evidence="9">
    <location>
        <begin position="275"/>
        <end position="295"/>
    </location>
</feature>
<evidence type="ECO:0000259" key="10">
    <source>
        <dbReference type="PROSITE" id="PS51105"/>
    </source>
</evidence>
<dbReference type="OrthoDB" id="1641940at2"/>
<dbReference type="GO" id="GO:0005886">
    <property type="term" value="C:plasma membrane"/>
    <property type="evidence" value="ECO:0007669"/>
    <property type="project" value="UniProtKB-SubCell"/>
</dbReference>
<evidence type="ECO:0000256" key="8">
    <source>
        <dbReference type="PIRNR" id="PIRNR006351"/>
    </source>
</evidence>
<evidence type="ECO:0000313" key="12">
    <source>
        <dbReference type="Proteomes" id="UP000285456"/>
    </source>
</evidence>
<feature type="transmembrane region" description="Helical" evidence="9">
    <location>
        <begin position="31"/>
        <end position="49"/>
    </location>
</feature>
<keyword evidence="6 9" id="KW-1133">Transmembrane helix</keyword>
<dbReference type="NCBIfam" id="TIGR00410">
    <property type="entry name" value="lacE"/>
    <property type="match status" value="1"/>
</dbReference>
<keyword evidence="7 8" id="KW-0472">Membrane</keyword>
<feature type="transmembrane region" description="Helical" evidence="9">
    <location>
        <begin position="216"/>
        <end position="249"/>
    </location>
</feature>
<evidence type="ECO:0000256" key="7">
    <source>
        <dbReference type="ARBA" id="ARBA00023136"/>
    </source>
</evidence>
<protein>
    <recommendedName>
        <fullName evidence="8">Permease IIC component</fullName>
    </recommendedName>
</protein>
<evidence type="ECO:0000256" key="5">
    <source>
        <dbReference type="ARBA" id="ARBA00022692"/>
    </source>
</evidence>
<evidence type="ECO:0000256" key="6">
    <source>
        <dbReference type="ARBA" id="ARBA00022989"/>
    </source>
</evidence>
<dbReference type="EMBL" id="QWEH01000020">
    <property type="protein sequence ID" value="RHW29709.1"/>
    <property type="molecule type" value="Genomic_DNA"/>
</dbReference>
<dbReference type="PANTHER" id="PTHR33989">
    <property type="match status" value="1"/>
</dbReference>
<dbReference type="NCBIfam" id="TIGR00359">
    <property type="entry name" value="cello_pts_IIC"/>
    <property type="match status" value="1"/>
</dbReference>
<accession>A0A417YAK5</accession>
<name>A0A417YAK5_9BACI</name>
<dbReference type="InterPro" id="IPR004501">
    <property type="entry name" value="PTS_EIIC_3"/>
</dbReference>
<reference evidence="11 12" key="1">
    <citation type="journal article" date="2007" name="Int. J. Syst. Evol. Microbiol.">
        <title>Oceanobacillus profundus sp. nov., isolated from a deep-sea sediment core.</title>
        <authorList>
            <person name="Kim Y.G."/>
            <person name="Choi D.H."/>
            <person name="Hyun S."/>
            <person name="Cho B.C."/>
        </authorList>
    </citation>
    <scope>NUCLEOTIDE SEQUENCE [LARGE SCALE GENOMIC DNA]</scope>
    <source>
        <strain evidence="11 12">DSM 18246</strain>
    </source>
</reference>
<proteinExistence type="predicted"/>
<gene>
    <name evidence="11" type="primary">celB</name>
    <name evidence="11" type="ORF">D1B32_20355</name>
</gene>
<evidence type="ECO:0000256" key="3">
    <source>
        <dbReference type="ARBA" id="ARBA00022475"/>
    </source>
</evidence>
<dbReference type="InterPro" id="IPR003352">
    <property type="entry name" value="PTS_EIIC"/>
</dbReference>